<evidence type="ECO:0000256" key="1">
    <source>
        <dbReference type="ARBA" id="ARBA00004167"/>
    </source>
</evidence>
<keyword evidence="3 5" id="KW-1133">Transmembrane helix</keyword>
<dbReference type="RefSeq" id="WP_316257593.1">
    <property type="nucleotide sequence ID" value="NZ_CP132449.1"/>
</dbReference>
<proteinExistence type="predicted"/>
<evidence type="ECO:0000259" key="6">
    <source>
        <dbReference type="Pfam" id="PF04357"/>
    </source>
</evidence>
<accession>A0ABZ0CDM2</accession>
<gene>
    <name evidence="7" type="ORF">QIA00_04005</name>
</gene>
<organism evidence="7 8">
    <name type="scientific">Borreliella americana</name>
    <dbReference type="NCBI Taxonomy" id="478807"/>
    <lineage>
        <taxon>Bacteria</taxon>
        <taxon>Pseudomonadati</taxon>
        <taxon>Spirochaetota</taxon>
        <taxon>Spirochaetia</taxon>
        <taxon>Spirochaetales</taxon>
        <taxon>Borreliaceae</taxon>
        <taxon>Borreliella</taxon>
    </lineage>
</organism>
<evidence type="ECO:0000256" key="4">
    <source>
        <dbReference type="ARBA" id="ARBA00023136"/>
    </source>
</evidence>
<protein>
    <submittedName>
        <fullName evidence="7">Translocation/assembly module TamB domain-containing protein</fullName>
    </submittedName>
</protein>
<dbReference type="EMBL" id="CP132449">
    <property type="protein sequence ID" value="WNY64396.1"/>
    <property type="molecule type" value="Genomic_DNA"/>
</dbReference>
<reference evidence="7" key="1">
    <citation type="submission" date="2023-07" db="EMBL/GenBank/DDBJ databases">
        <title>Genome sequencing of multiple Borrelia sensu lato isolates.</title>
        <authorList>
            <person name="Mongodin E.F."/>
            <person name="Rudenko N."/>
            <person name="Fraser C.M."/>
            <person name="Schutzer S."/>
            <person name="Luft B."/>
            <person name="Morgan R."/>
            <person name="Chastens S."/>
            <person name="Qiu W."/>
        </authorList>
    </citation>
    <scope>NUCLEOTIDE SEQUENCE [LARGE SCALE GENOMIC DNA]</scope>
    <source>
        <strain evidence="7">SCW30h</strain>
    </source>
</reference>
<evidence type="ECO:0000256" key="3">
    <source>
        <dbReference type="ARBA" id="ARBA00022989"/>
    </source>
</evidence>
<feature type="transmembrane region" description="Helical" evidence="5">
    <location>
        <begin position="12"/>
        <end position="32"/>
    </location>
</feature>
<evidence type="ECO:0000256" key="2">
    <source>
        <dbReference type="ARBA" id="ARBA00022692"/>
    </source>
</evidence>
<feature type="domain" description="Translocation and assembly module TamB C-terminal" evidence="6">
    <location>
        <begin position="1118"/>
        <end position="1471"/>
    </location>
</feature>
<keyword evidence="2 5" id="KW-0812">Transmembrane</keyword>
<sequence>MNLLFLRNKTFLLWILPFFIFVLIIFSINTFVQVQIYSAKFFAIKYLESKFGFRIKYDKISPYFLSSIKIDGLELSLDGKDKILIDIVRVDLNLFKLILGDENIILNVYVKGSNFNFDINNFSLLSGNLNPSNVYPDNENVILNKILNYLYRLNINLENININIRLNNDSWLNFKVKNFSLSTVDEDFLFSSVVDFSAVKNLEINLTPEIVDDGILDSTFYFEGKFKKGFEDGYINFSFFEFKTSYFSLLEQGFQINYSKGNLKIFNLRRENFDFNLSYDKANGFVRLDALFFNINLLDWIKLNKGFEIYKDYFDITLNGQLAFSYDFKDKDLRYAGIIDSSLNVDTIGKEIQGLQLEIKGDDRIVSVKNAFLKLKRGVVNYKGYYSLKDLLPIGRLNFKSAKILNFNDLNGYLDFNKDKDKDKDIFSVKSNNFSLGNLGFQNLSLKTYFLKDKVFVDYLIYLENKNSQISLKGDLNDEEFSLSLGIKEFPLLFLKEVIPSSHLINFFPKTLFSGKYLNLVSDFNFNKFDYHKNKLKKFNFMVFSKLNNFKFVLDASGEKNFYKSNNFDLHYNDHNLNSNLFVKLFEGGFNISTNFSYLNKVYPLHFNINLKDRFIVAESPLGIKLNFNYFDSKTVYTLNVNDFRVYNKTSDLLININFNGSYLGFNEDLKFKIDEFNIIKASKIPAYNFNFGFKGLYEYDKLYISDVKLVNKLSNLQGYGQFNLKDNFNGSLNLFSSLNSERYFLGINSDEYGSYFLLKFQDLDFNNFNFLSLLEGKINGNFLLNFKKNDFKNYSLSGYLEADKLTLLGVPVQFSMNLGLLDNKLNIYDIKAKRNKKEFLTGSLRYDLISSIGVSNMVFNSDLLSYKFNANFRNFQSGVEEQFGVLKNKTEGEFLFRDIKYKDEFLSNLTIEFSNDFEKFNMTSIDYDLINVLYHYGSGEYSFILKDYLPLSFNSSGKIIKNKILGNVRDIKFDSKIITKDFLDSHSLFNVDNHFILYDVVLNGEFDIDGDLYNPNISGSLNIQKGSISTEYLRASRKFGGDRALEIFDMPVEIQDNKIIFSNEFNLDRYSKIFVFTSLNLNFLSDTIIDYYKIDINVTGRTGAPIKFDKIALSFTGYALGDFSIEGNADEIMFKGVLNISNAWVYSLESSVVDLLINPFKRAKRLQIVDINLLDFDILTDLEINFDSGVTFHWPDSNISFLQATISRGDKLVIKSDTKTDDFIIKGDLNIASGFVNYNNKKFVFKSGSYISFNESRAKFDPWIKAEATNTIKDRNDKLLVTISIDSPLSLWKIEFMSYPSRNEQEIKYLLSGSTIEGTEGGLRSAGTNAAEMAIGIVSDIALDFLIQPIEDYMRSVLNLDLLSIKTDILKNSINNNFFKIGNPTFVDVLDNTSVKVGKYLVEGVFISGGFGFLKEQMSPFSKDLNFVVNLGIEFDSPFFLVNYEFDYNFMKKGLDGIGNNIGISWKFKY</sequence>
<name>A0ABZ0CDM2_9SPIR</name>
<evidence type="ECO:0000313" key="7">
    <source>
        <dbReference type="EMBL" id="WNY64396.1"/>
    </source>
</evidence>
<evidence type="ECO:0000313" key="8">
    <source>
        <dbReference type="Proteomes" id="UP001305925"/>
    </source>
</evidence>
<dbReference type="InterPro" id="IPR007452">
    <property type="entry name" value="TamB_C"/>
</dbReference>
<dbReference type="Proteomes" id="UP001305925">
    <property type="component" value="Chromosome"/>
</dbReference>
<evidence type="ECO:0000256" key="5">
    <source>
        <dbReference type="SAM" id="Phobius"/>
    </source>
</evidence>
<dbReference type="Pfam" id="PF04357">
    <property type="entry name" value="TamB"/>
    <property type="match status" value="1"/>
</dbReference>
<comment type="subcellular location">
    <subcellularLocation>
        <location evidence="1">Membrane</location>
        <topology evidence="1">Single-pass membrane protein</topology>
    </subcellularLocation>
</comment>
<keyword evidence="4 5" id="KW-0472">Membrane</keyword>
<keyword evidence="8" id="KW-1185">Reference proteome</keyword>